<accession>A0A4C1T1P3</accession>
<dbReference type="EMBL" id="BGZK01004285">
    <property type="protein sequence ID" value="GBP08126.1"/>
    <property type="molecule type" value="Genomic_DNA"/>
</dbReference>
<feature type="non-terminal residue" evidence="1">
    <location>
        <position position="50"/>
    </location>
</feature>
<comment type="caution">
    <text evidence="1">The sequence shown here is derived from an EMBL/GenBank/DDBJ whole genome shotgun (WGS) entry which is preliminary data.</text>
</comment>
<dbReference type="AlphaFoldDB" id="A0A4C1T1P3"/>
<name>A0A4C1T1P3_EUMVA</name>
<protein>
    <submittedName>
        <fullName evidence="1">Uncharacterized protein</fullName>
    </submittedName>
</protein>
<evidence type="ECO:0000313" key="2">
    <source>
        <dbReference type="Proteomes" id="UP000299102"/>
    </source>
</evidence>
<evidence type="ECO:0000313" key="1">
    <source>
        <dbReference type="EMBL" id="GBP08126.1"/>
    </source>
</evidence>
<reference evidence="1 2" key="1">
    <citation type="journal article" date="2019" name="Commun. Biol.">
        <title>The bagworm genome reveals a unique fibroin gene that provides high tensile strength.</title>
        <authorList>
            <person name="Kono N."/>
            <person name="Nakamura H."/>
            <person name="Ohtoshi R."/>
            <person name="Tomita M."/>
            <person name="Numata K."/>
            <person name="Arakawa K."/>
        </authorList>
    </citation>
    <scope>NUCLEOTIDE SEQUENCE [LARGE SCALE GENOMIC DNA]</scope>
</reference>
<dbReference type="Proteomes" id="UP000299102">
    <property type="component" value="Unassembled WGS sequence"/>
</dbReference>
<gene>
    <name evidence="1" type="ORF">EVAR_71297_1</name>
</gene>
<proteinExistence type="predicted"/>
<sequence length="50" mass="5886">MSKRKWENLMLKLLKLRERHRKTNSQFTSVLVAENGNDNAAANDQIMKQQ</sequence>
<organism evidence="1 2">
    <name type="scientific">Eumeta variegata</name>
    <name type="common">Bagworm moth</name>
    <name type="synonym">Eumeta japonica</name>
    <dbReference type="NCBI Taxonomy" id="151549"/>
    <lineage>
        <taxon>Eukaryota</taxon>
        <taxon>Metazoa</taxon>
        <taxon>Ecdysozoa</taxon>
        <taxon>Arthropoda</taxon>
        <taxon>Hexapoda</taxon>
        <taxon>Insecta</taxon>
        <taxon>Pterygota</taxon>
        <taxon>Neoptera</taxon>
        <taxon>Endopterygota</taxon>
        <taxon>Lepidoptera</taxon>
        <taxon>Glossata</taxon>
        <taxon>Ditrysia</taxon>
        <taxon>Tineoidea</taxon>
        <taxon>Psychidae</taxon>
        <taxon>Oiketicinae</taxon>
        <taxon>Eumeta</taxon>
    </lineage>
</organism>
<keyword evidence="2" id="KW-1185">Reference proteome</keyword>